<evidence type="ECO:0000313" key="2">
    <source>
        <dbReference type="EMBL" id="PKI59421.1"/>
    </source>
</evidence>
<keyword evidence="3" id="KW-1185">Reference proteome</keyword>
<evidence type="ECO:0000256" key="1">
    <source>
        <dbReference type="SAM" id="Phobius"/>
    </source>
</evidence>
<dbReference type="Proteomes" id="UP000233551">
    <property type="component" value="Unassembled WGS sequence"/>
</dbReference>
<organism evidence="2 3">
    <name type="scientific">Punica granatum</name>
    <name type="common">Pomegranate</name>
    <dbReference type="NCBI Taxonomy" id="22663"/>
    <lineage>
        <taxon>Eukaryota</taxon>
        <taxon>Viridiplantae</taxon>
        <taxon>Streptophyta</taxon>
        <taxon>Embryophyta</taxon>
        <taxon>Tracheophyta</taxon>
        <taxon>Spermatophyta</taxon>
        <taxon>Magnoliopsida</taxon>
        <taxon>eudicotyledons</taxon>
        <taxon>Gunneridae</taxon>
        <taxon>Pentapetalae</taxon>
        <taxon>rosids</taxon>
        <taxon>malvids</taxon>
        <taxon>Myrtales</taxon>
        <taxon>Lythraceae</taxon>
        <taxon>Punica</taxon>
    </lineage>
</organism>
<dbReference type="AlphaFoldDB" id="A0A2I0JT27"/>
<feature type="transmembrane region" description="Helical" evidence="1">
    <location>
        <begin position="96"/>
        <end position="119"/>
    </location>
</feature>
<keyword evidence="1" id="KW-1133">Transmembrane helix</keyword>
<comment type="caution">
    <text evidence="2">The sequence shown here is derived from an EMBL/GenBank/DDBJ whole genome shotgun (WGS) entry which is preliminary data.</text>
</comment>
<sequence length="144" mass="16540">MEEKESASMASRTLTRVENEASLSRRVSIMIHVGHISRVIHPTPTQVQPALFLTRSKISWAQPNLLTAYLLDFHLWKLLDKFVSMGLLPLWFVNYAIARAILLFIVGPIASLILMPILLKSLLQDYRLLTCTWIQERRITSLQI</sequence>
<evidence type="ECO:0000313" key="3">
    <source>
        <dbReference type="Proteomes" id="UP000233551"/>
    </source>
</evidence>
<reference evidence="2 3" key="1">
    <citation type="submission" date="2017-11" db="EMBL/GenBank/DDBJ databases">
        <title>De-novo sequencing of pomegranate (Punica granatum L.) genome.</title>
        <authorList>
            <person name="Akparov Z."/>
            <person name="Amiraslanov A."/>
            <person name="Hajiyeva S."/>
            <person name="Abbasov M."/>
            <person name="Kaur K."/>
            <person name="Hamwieh A."/>
            <person name="Solovyev V."/>
            <person name="Salamov A."/>
            <person name="Braich B."/>
            <person name="Kosarev P."/>
            <person name="Mahmoud A."/>
            <person name="Hajiyev E."/>
            <person name="Babayeva S."/>
            <person name="Izzatullayeva V."/>
            <person name="Mammadov A."/>
            <person name="Mammadov A."/>
            <person name="Sharifova S."/>
            <person name="Ojaghi J."/>
            <person name="Eynullazada K."/>
            <person name="Bayramov B."/>
            <person name="Abdulazimova A."/>
            <person name="Shahmuradov I."/>
        </authorList>
    </citation>
    <scope>NUCLEOTIDE SEQUENCE [LARGE SCALE GENOMIC DNA]</scope>
    <source>
        <strain evidence="3">cv. AG2017</strain>
        <tissue evidence="2">Leaf</tissue>
    </source>
</reference>
<dbReference type="EMBL" id="PGOL01001275">
    <property type="protein sequence ID" value="PKI59421.1"/>
    <property type="molecule type" value="Genomic_DNA"/>
</dbReference>
<keyword evidence="1" id="KW-0472">Membrane</keyword>
<gene>
    <name evidence="2" type="ORF">CRG98_020180</name>
</gene>
<keyword evidence="1" id="KW-0812">Transmembrane</keyword>
<protein>
    <submittedName>
        <fullName evidence="2">Uncharacterized protein</fullName>
    </submittedName>
</protein>
<accession>A0A2I0JT27</accession>
<proteinExistence type="predicted"/>
<name>A0A2I0JT27_PUNGR</name>